<dbReference type="EMBL" id="CP000813">
    <property type="protein sequence ID" value="ABV64319.1"/>
    <property type="molecule type" value="Genomic_DNA"/>
</dbReference>
<dbReference type="eggNOG" id="ENOG5032PZ8">
    <property type="taxonomic scope" value="Bacteria"/>
</dbReference>
<organism evidence="1 2">
    <name type="scientific">Bacillus pumilus (strain SAFR-032)</name>
    <dbReference type="NCBI Taxonomy" id="315750"/>
    <lineage>
        <taxon>Bacteria</taxon>
        <taxon>Bacillati</taxon>
        <taxon>Bacillota</taxon>
        <taxon>Bacilli</taxon>
        <taxon>Bacillales</taxon>
        <taxon>Bacillaceae</taxon>
        <taxon>Bacillus</taxon>
    </lineage>
</organism>
<reference evidence="1 2" key="2">
    <citation type="journal article" date="2013" name="Extremophiles">
        <title>An ICEBs1-like element may be associated with the extreme radiation and desiccation resistance of Bacillus pumilus SAFR-032 spores.</title>
        <authorList>
            <person name="Tirumalai M.R."/>
            <person name="Fox G.E."/>
        </authorList>
    </citation>
    <scope>NUCLEOTIDE SEQUENCE [LARGE SCALE GENOMIC DNA]</scope>
    <source>
        <strain evidence="1 2">SAFR-032</strain>
    </source>
</reference>
<reference evidence="1 2" key="1">
    <citation type="journal article" date="2007" name="PLoS ONE">
        <title>Paradoxical DNA repair and peroxide resistance gene conservation in Bacillus pumilus SAFR-032.</title>
        <authorList>
            <person name="Gioia J."/>
            <person name="Yerrapragada S."/>
            <person name="Qin X."/>
            <person name="Jiang H."/>
            <person name="Igboeli O.C."/>
            <person name="Muzny D."/>
            <person name="Dugan-Rocha S."/>
            <person name="Ding Y."/>
            <person name="Hawes A."/>
            <person name="Liu W."/>
            <person name="Perez L."/>
            <person name="Kovar C."/>
            <person name="Dinh H."/>
            <person name="Lee S."/>
            <person name="Nazareth L."/>
            <person name="Blyth P."/>
            <person name="Holder M."/>
            <person name="Buhay C."/>
            <person name="Tirumalai M.R."/>
            <person name="Liu Y."/>
            <person name="Dasgupta I."/>
            <person name="Bokhetache L."/>
            <person name="Fujita M."/>
            <person name="Karouia F."/>
            <person name="Eswara Moorthy P."/>
            <person name="Siefert J."/>
            <person name="Uzman A."/>
            <person name="Buzumbo P."/>
            <person name="Verma A."/>
            <person name="Zwiya H."/>
            <person name="McWilliams B.D."/>
            <person name="Olowu A."/>
            <person name="Clinkenbeard K.D."/>
            <person name="Newcombe D."/>
            <person name="Golebiewski L."/>
            <person name="Petrosino J.F."/>
            <person name="Nicholson W.L."/>
            <person name="Fox G.E."/>
            <person name="Venkateswaran K."/>
            <person name="Highlander S.K."/>
            <person name="Weinstock G.M."/>
        </authorList>
    </citation>
    <scope>NUCLEOTIDE SEQUENCE [LARGE SCALE GENOMIC DNA]</scope>
    <source>
        <strain evidence="1 2">SAFR-032</strain>
    </source>
</reference>
<protein>
    <recommendedName>
        <fullName evidence="3">Anti-bacteriophage protein A/HamA C-terminal domain-containing protein</fullName>
    </recommendedName>
</protein>
<name>A8FJA2_BACP2</name>
<sequence length="253" mass="29452">MQQTTTIFNPNIILGENYQIHVIAIEDYTQDFLEYMNAHFVSICEGESESDIIMVKQRAKSFFEKKSDSLKMGAIAEFIIHLYLKERGYKQECTFFNLEEGSIKKGFDGYYSKKEEEWIMESKSGKKDNNTHWGKVKTAYDDLKEKFSGNVANNPWKNAYNHASHIDVGTDKNLRKKIKLLSDNFTQSIYPSLKDFNLIPSSTIFLNDIWEEQDVSKLKGKLEKQISTFEYKEIIIICITKKSMSLFLDYLTS</sequence>
<dbReference type="STRING" id="315750.BPUM_3675"/>
<dbReference type="GeneID" id="5622964"/>
<dbReference type="KEGG" id="bpu:BPUM_3675"/>
<dbReference type="AlphaFoldDB" id="A8FJA2"/>
<gene>
    <name evidence="1" type="ordered locus">BPUM_3675</name>
</gene>
<proteinExistence type="predicted"/>
<evidence type="ECO:0008006" key="3">
    <source>
        <dbReference type="Google" id="ProtNLM"/>
    </source>
</evidence>
<dbReference type="RefSeq" id="WP_012011867.1">
    <property type="nucleotide sequence ID" value="NC_009848.4"/>
</dbReference>
<dbReference type="HOGENOM" id="CLU_095637_0_0_9"/>
<dbReference type="Proteomes" id="UP000001355">
    <property type="component" value="Chromosome"/>
</dbReference>
<reference evidence="1 2" key="3">
    <citation type="journal article" date="2013" name="PLoS ONE">
        <title>Candidate genes that may be responsible for the unusual resistances exhibited by Bacillus pumilus SAFR-032 spores.</title>
        <authorList>
            <person name="Tirumalai M.R."/>
            <person name="Rastogi R."/>
            <person name="Zamani N."/>
            <person name="O'Bryant Williams E."/>
            <person name="Allen S."/>
            <person name="Diouf F."/>
            <person name="Kwende S."/>
            <person name="Weinstock G.M."/>
            <person name="Venkateswaran K.J."/>
            <person name="Fox G.E."/>
        </authorList>
    </citation>
    <scope>NUCLEOTIDE SEQUENCE [LARGE SCALE GENOMIC DNA]</scope>
    <source>
        <strain evidence="1 2">SAFR-032</strain>
    </source>
</reference>
<evidence type="ECO:0000313" key="2">
    <source>
        <dbReference type="Proteomes" id="UP000001355"/>
    </source>
</evidence>
<keyword evidence="2" id="KW-1185">Reference proteome</keyword>
<accession>A8FJA2</accession>
<evidence type="ECO:0000313" key="1">
    <source>
        <dbReference type="EMBL" id="ABV64319.1"/>
    </source>
</evidence>